<dbReference type="AlphaFoldDB" id="A0AAN8ECD6"/>
<dbReference type="EMBL" id="JAKLMC020000016">
    <property type="protein sequence ID" value="KAK5952229.1"/>
    <property type="molecule type" value="Genomic_DNA"/>
</dbReference>
<dbReference type="InterPro" id="IPR058940">
    <property type="entry name" value="mS26_fungi"/>
</dbReference>
<dbReference type="Proteomes" id="UP001316803">
    <property type="component" value="Unassembled WGS sequence"/>
</dbReference>
<dbReference type="CDD" id="cd23703">
    <property type="entry name" value="mS26_PET12"/>
    <property type="match status" value="1"/>
</dbReference>
<proteinExistence type="predicted"/>
<comment type="caution">
    <text evidence="1">The sequence shown here is derived from an EMBL/GenBank/DDBJ whole genome shotgun (WGS) entry which is preliminary data.</text>
</comment>
<sequence length="326" mass="36444">MDPIRGSICRSCRQRLSLQPKARSFSTSATRRVVPPESPYYVDIPSSYQPYLPFSKQQKGTLPVPRELFPASRPDKATPEYLANVTADPLDKNVIPSHKLTEAGRHKVKMSEVRRSQLREGLTGLHARKEAEINIMARASRAKQLQRDDLLKQAAREDARLTNVSTPQEMDPNSTASLAALEAEVAITKKLHEQKLANLERVQAEKHAQKMDALHTLYMNARKFITTEKQLDDMIKDQFDQDPEGMVTRHADFKTTVGNGSSMWNFGPPDSIKDLITDASNKARGGDMMSAVTSRVGKDQAAKAARFAKDQERMKKIAEKLSGGKM</sequence>
<name>A0AAN8ECD6_9EURO</name>
<protein>
    <submittedName>
        <fullName evidence="1">Uncharacterized protein</fullName>
    </submittedName>
</protein>
<evidence type="ECO:0000313" key="1">
    <source>
        <dbReference type="EMBL" id="KAK5952229.1"/>
    </source>
</evidence>
<reference evidence="1 2" key="1">
    <citation type="submission" date="2022-12" db="EMBL/GenBank/DDBJ databases">
        <title>Genomic features and morphological characterization of a novel Knufia sp. strain isolated from spacecraft assembly facility.</title>
        <authorList>
            <person name="Teixeira M."/>
            <person name="Chander A.M."/>
            <person name="Stajich J.E."/>
            <person name="Venkateswaran K."/>
        </authorList>
    </citation>
    <scope>NUCLEOTIDE SEQUENCE [LARGE SCALE GENOMIC DNA]</scope>
    <source>
        <strain evidence="1 2">FJI-L2-BK-P2</strain>
    </source>
</reference>
<evidence type="ECO:0000313" key="2">
    <source>
        <dbReference type="Proteomes" id="UP001316803"/>
    </source>
</evidence>
<accession>A0AAN8ECD6</accession>
<gene>
    <name evidence="1" type="ORF">OHC33_006702</name>
</gene>
<keyword evidence="2" id="KW-1185">Reference proteome</keyword>
<dbReference type="Pfam" id="PF26163">
    <property type="entry name" value="mS26"/>
    <property type="match status" value="1"/>
</dbReference>
<organism evidence="1 2">
    <name type="scientific">Knufia fluminis</name>
    <dbReference type="NCBI Taxonomy" id="191047"/>
    <lineage>
        <taxon>Eukaryota</taxon>
        <taxon>Fungi</taxon>
        <taxon>Dikarya</taxon>
        <taxon>Ascomycota</taxon>
        <taxon>Pezizomycotina</taxon>
        <taxon>Eurotiomycetes</taxon>
        <taxon>Chaetothyriomycetidae</taxon>
        <taxon>Chaetothyriales</taxon>
        <taxon>Trichomeriaceae</taxon>
        <taxon>Knufia</taxon>
    </lineage>
</organism>